<dbReference type="InterPro" id="IPR004360">
    <property type="entry name" value="Glyas_Fos-R_dOase_dom"/>
</dbReference>
<dbReference type="PROSITE" id="PS00934">
    <property type="entry name" value="GLYOXALASE_I_1"/>
    <property type="match status" value="1"/>
</dbReference>
<evidence type="ECO:0000313" key="4">
    <source>
        <dbReference type="Proteomes" id="UP000484015"/>
    </source>
</evidence>
<evidence type="ECO:0000256" key="1">
    <source>
        <dbReference type="ARBA" id="ARBA00022723"/>
    </source>
</evidence>
<dbReference type="PROSITE" id="PS51819">
    <property type="entry name" value="VOC"/>
    <property type="match status" value="1"/>
</dbReference>
<reference evidence="3 4" key="1">
    <citation type="submission" date="2019-11" db="EMBL/GenBank/DDBJ databases">
        <title>Type strains purchased from KCTC, JCM and DSMZ.</title>
        <authorList>
            <person name="Lu H."/>
        </authorList>
    </citation>
    <scope>NUCLEOTIDE SEQUENCE [LARGE SCALE GENOMIC DNA]</scope>
    <source>
        <strain evidence="3 4">KCTC 42409</strain>
    </source>
</reference>
<dbReference type="GO" id="GO:0004462">
    <property type="term" value="F:lactoylglutathione lyase activity"/>
    <property type="evidence" value="ECO:0007669"/>
    <property type="project" value="InterPro"/>
</dbReference>
<dbReference type="Pfam" id="PF00903">
    <property type="entry name" value="Glyoxalase"/>
    <property type="match status" value="1"/>
</dbReference>
<dbReference type="InterPro" id="IPR029068">
    <property type="entry name" value="Glyas_Bleomycin-R_OHBP_Dase"/>
</dbReference>
<dbReference type="RefSeq" id="WP_155438840.1">
    <property type="nucleotide sequence ID" value="NZ_WNLA01000005.1"/>
</dbReference>
<dbReference type="Gene3D" id="3.10.180.10">
    <property type="entry name" value="2,3-Dihydroxybiphenyl 1,2-Dioxygenase, domain 1"/>
    <property type="match status" value="1"/>
</dbReference>
<dbReference type="SUPFAM" id="SSF54593">
    <property type="entry name" value="Glyoxalase/Bleomycin resistance protein/Dihydroxybiphenyl dioxygenase"/>
    <property type="match status" value="1"/>
</dbReference>
<dbReference type="CDD" id="cd06587">
    <property type="entry name" value="VOC"/>
    <property type="match status" value="1"/>
</dbReference>
<dbReference type="OrthoDB" id="9804907at2"/>
<dbReference type="InterPro" id="IPR037523">
    <property type="entry name" value="VOC_core"/>
</dbReference>
<sequence length="121" mass="13417">MALSRIGQIALPVSDANRAEAFYGGTLGLNKLFRYGDLVFFDCGGVRLMLEGTPKAVQPGAGVCHYFYVEEIEAMAAILKARGVQFDGDPHLIAKMPDHELWMAFFRDPDGHLLALMEEKR</sequence>
<organism evidence="3 4">
    <name type="scientific">Pseudoduganella ginsengisoli</name>
    <dbReference type="NCBI Taxonomy" id="1462440"/>
    <lineage>
        <taxon>Bacteria</taxon>
        <taxon>Pseudomonadati</taxon>
        <taxon>Pseudomonadota</taxon>
        <taxon>Betaproteobacteria</taxon>
        <taxon>Burkholderiales</taxon>
        <taxon>Oxalobacteraceae</taxon>
        <taxon>Telluria group</taxon>
        <taxon>Pseudoduganella</taxon>
    </lineage>
</organism>
<evidence type="ECO:0000259" key="2">
    <source>
        <dbReference type="PROSITE" id="PS51819"/>
    </source>
</evidence>
<dbReference type="GO" id="GO:0046872">
    <property type="term" value="F:metal ion binding"/>
    <property type="evidence" value="ECO:0007669"/>
    <property type="project" value="UniProtKB-KW"/>
</dbReference>
<dbReference type="InterPro" id="IPR018146">
    <property type="entry name" value="Glyoxalase_1_CS"/>
</dbReference>
<dbReference type="Proteomes" id="UP000484015">
    <property type="component" value="Unassembled WGS sequence"/>
</dbReference>
<accession>A0A6L6PZK9</accession>
<feature type="domain" description="VOC" evidence="2">
    <location>
        <begin position="5"/>
        <end position="119"/>
    </location>
</feature>
<proteinExistence type="predicted"/>
<dbReference type="AlphaFoldDB" id="A0A6L6PZK9"/>
<evidence type="ECO:0000313" key="3">
    <source>
        <dbReference type="EMBL" id="MTW02438.1"/>
    </source>
</evidence>
<keyword evidence="4" id="KW-1185">Reference proteome</keyword>
<dbReference type="EMBL" id="WNLA01000005">
    <property type="protein sequence ID" value="MTW02438.1"/>
    <property type="molecule type" value="Genomic_DNA"/>
</dbReference>
<protein>
    <submittedName>
        <fullName evidence="3">VOC family protein</fullName>
    </submittedName>
</protein>
<gene>
    <name evidence="3" type="ORF">GM668_10130</name>
</gene>
<comment type="caution">
    <text evidence="3">The sequence shown here is derived from an EMBL/GenBank/DDBJ whole genome shotgun (WGS) entry which is preliminary data.</text>
</comment>
<keyword evidence="1" id="KW-0479">Metal-binding</keyword>
<name>A0A6L6PZK9_9BURK</name>